<dbReference type="RefSeq" id="WP_055006521.1">
    <property type="nucleotide sequence ID" value="NZ_CP092923.1"/>
</dbReference>
<dbReference type="Proteomes" id="UP000050474">
    <property type="component" value="Unassembled WGS sequence"/>
</dbReference>
<dbReference type="EMBL" id="LJRM01000139">
    <property type="protein sequence ID" value="KPY83836.1"/>
    <property type="molecule type" value="Genomic_DNA"/>
</dbReference>
<dbReference type="AlphaFoldDB" id="A0A0Q0B6E9"/>
<evidence type="ECO:0000313" key="2">
    <source>
        <dbReference type="EMBL" id="MFH7517983.1"/>
    </source>
</evidence>
<sequence>MKVMNWCDLLIKREDIAKMDADSLDAVTSATESRLTTLAFGVSGLGNLLACAASNEDTGLNEDAVANVGWMLEIIGSLMGGLDNVATQASDATMTLKTKDKAKLS</sequence>
<comment type="caution">
    <text evidence="1">The sequence shown here is derived from an EMBL/GenBank/DDBJ whole genome shotgun (WGS) entry which is preliminary data.</text>
</comment>
<reference evidence="1 3" key="1">
    <citation type="submission" date="2015-09" db="EMBL/GenBank/DDBJ databases">
        <title>Genome announcement of multiple Pseudomonas syringae strains.</title>
        <authorList>
            <person name="Thakur S."/>
            <person name="Wang P.W."/>
            <person name="Gong Y."/>
            <person name="Weir B.S."/>
            <person name="Guttman D.S."/>
        </authorList>
    </citation>
    <scope>NUCLEOTIDE SEQUENCE [LARGE SCALE GENOMIC DNA]</scope>
    <source>
        <strain evidence="1 3">ICMP4091</strain>
    </source>
</reference>
<dbReference type="PATRIC" id="fig|129140.3.peg.5090"/>
<dbReference type="Proteomes" id="UP001610657">
    <property type="component" value="Unassembled WGS sequence"/>
</dbReference>
<proteinExistence type="predicted"/>
<dbReference type="EMBL" id="JAVCQK010000020">
    <property type="protein sequence ID" value="MFH7517983.1"/>
    <property type="molecule type" value="Genomic_DNA"/>
</dbReference>
<accession>A0A0Q0B6E9</accession>
<name>A0A0Q0B6E9_9PSED</name>
<dbReference type="GeneID" id="96217287"/>
<gene>
    <name evidence="1" type="ORF">ALO44_03906</name>
    <name evidence="2" type="ORF">RA271_22735</name>
</gene>
<reference evidence="2 4" key="2">
    <citation type="submission" date="2023-08" db="EMBL/GenBank/DDBJ databases">
        <title>Genomic and mutational analysis of Pseudomonas syringae pv. tagetis EB037 pathogenicity on sunflower.</title>
        <authorList>
            <person name="Maul J.E."/>
        </authorList>
    </citation>
    <scope>NUCLEOTIDE SEQUENCE [LARGE SCALE GENOMIC DNA]</scope>
    <source>
        <strain evidence="2 4">EB037_T1</strain>
    </source>
</reference>
<protein>
    <submittedName>
        <fullName evidence="1">Uncharacterized protein</fullName>
    </submittedName>
</protein>
<keyword evidence="4" id="KW-1185">Reference proteome</keyword>
<evidence type="ECO:0000313" key="4">
    <source>
        <dbReference type="Proteomes" id="UP001610657"/>
    </source>
</evidence>
<evidence type="ECO:0000313" key="3">
    <source>
        <dbReference type="Proteomes" id="UP000050474"/>
    </source>
</evidence>
<evidence type="ECO:0000313" key="1">
    <source>
        <dbReference type="EMBL" id="KPY83836.1"/>
    </source>
</evidence>
<organism evidence="1 3">
    <name type="scientific">Pseudomonas syringae pv. tagetis</name>
    <dbReference type="NCBI Taxonomy" id="129140"/>
    <lineage>
        <taxon>Bacteria</taxon>
        <taxon>Pseudomonadati</taxon>
        <taxon>Pseudomonadota</taxon>
        <taxon>Gammaproteobacteria</taxon>
        <taxon>Pseudomonadales</taxon>
        <taxon>Pseudomonadaceae</taxon>
        <taxon>Pseudomonas</taxon>
    </lineage>
</organism>